<dbReference type="InterPro" id="IPR039422">
    <property type="entry name" value="MarR/SlyA-like"/>
</dbReference>
<sequence length="159" mass="17005">MTAPGTVSHALPGHLIRRLHQISTQLFLQRVADAGHDLTPVQFAALDAIGHYPGIDQAGLADHIAKDRATTGSVIERLERKRLLVRTVSARDKRARVLTLTEEGCKTVAALLPVVTGLQRDILQGLDEAEYATFVKLAAKAAKQADALVSTPGDGTNRG</sequence>
<reference evidence="3" key="1">
    <citation type="journal article" date="2019" name="Int. J. Syst. Evol. Microbiol.">
        <title>The Global Catalogue of Microorganisms (GCM) 10K type strain sequencing project: providing services to taxonomists for standard genome sequencing and annotation.</title>
        <authorList>
            <consortium name="The Broad Institute Genomics Platform"/>
            <consortium name="The Broad Institute Genome Sequencing Center for Infectious Disease"/>
            <person name="Wu L."/>
            <person name="Ma J."/>
        </authorList>
    </citation>
    <scope>NUCLEOTIDE SEQUENCE [LARGE SCALE GENOMIC DNA]</scope>
    <source>
        <strain evidence="3">CGMCC 4.7242</strain>
    </source>
</reference>
<dbReference type="InterPro" id="IPR000835">
    <property type="entry name" value="HTH_MarR-typ"/>
</dbReference>
<dbReference type="PRINTS" id="PR00598">
    <property type="entry name" value="HTHMARR"/>
</dbReference>
<evidence type="ECO:0000313" key="3">
    <source>
        <dbReference type="Proteomes" id="UP001597353"/>
    </source>
</evidence>
<dbReference type="PANTHER" id="PTHR33164:SF95">
    <property type="entry name" value="TRANSCRIPTIONAL REGULATOR"/>
    <property type="match status" value="1"/>
</dbReference>
<dbReference type="PROSITE" id="PS50995">
    <property type="entry name" value="HTH_MARR_2"/>
    <property type="match status" value="1"/>
</dbReference>
<dbReference type="SMART" id="SM00347">
    <property type="entry name" value="HTH_MARR"/>
    <property type="match status" value="1"/>
</dbReference>
<protein>
    <submittedName>
        <fullName evidence="2">MarR family winged helix-turn-helix transcriptional regulator</fullName>
    </submittedName>
</protein>
<dbReference type="Gene3D" id="1.10.10.10">
    <property type="entry name" value="Winged helix-like DNA-binding domain superfamily/Winged helix DNA-binding domain"/>
    <property type="match status" value="1"/>
</dbReference>
<feature type="domain" description="HTH marR-type" evidence="1">
    <location>
        <begin position="12"/>
        <end position="143"/>
    </location>
</feature>
<dbReference type="Pfam" id="PF12802">
    <property type="entry name" value="MarR_2"/>
    <property type="match status" value="1"/>
</dbReference>
<evidence type="ECO:0000259" key="1">
    <source>
        <dbReference type="PROSITE" id="PS50995"/>
    </source>
</evidence>
<dbReference type="EMBL" id="JBHUGH010000012">
    <property type="protein sequence ID" value="MFD1913603.1"/>
    <property type="molecule type" value="Genomic_DNA"/>
</dbReference>
<dbReference type="Proteomes" id="UP001597353">
    <property type="component" value="Unassembled WGS sequence"/>
</dbReference>
<organism evidence="2 3">
    <name type="scientific">Halodurantibacterium flavum</name>
    <dbReference type="NCBI Taxonomy" id="1382802"/>
    <lineage>
        <taxon>Bacteria</taxon>
        <taxon>Pseudomonadati</taxon>
        <taxon>Pseudomonadota</taxon>
        <taxon>Alphaproteobacteria</taxon>
        <taxon>Rhodobacterales</taxon>
        <taxon>Paracoccaceae</taxon>
        <taxon>Halodurantibacterium</taxon>
    </lineage>
</organism>
<gene>
    <name evidence="2" type="ORF">ACFSGJ_15425</name>
</gene>
<proteinExistence type="predicted"/>
<dbReference type="InterPro" id="IPR036388">
    <property type="entry name" value="WH-like_DNA-bd_sf"/>
</dbReference>
<name>A0ABW4S830_9RHOB</name>
<dbReference type="InterPro" id="IPR036390">
    <property type="entry name" value="WH_DNA-bd_sf"/>
</dbReference>
<evidence type="ECO:0000313" key="2">
    <source>
        <dbReference type="EMBL" id="MFD1913603.1"/>
    </source>
</evidence>
<keyword evidence="3" id="KW-1185">Reference proteome</keyword>
<accession>A0ABW4S830</accession>
<dbReference type="PANTHER" id="PTHR33164">
    <property type="entry name" value="TRANSCRIPTIONAL REGULATOR, MARR FAMILY"/>
    <property type="match status" value="1"/>
</dbReference>
<dbReference type="SUPFAM" id="SSF46785">
    <property type="entry name" value="Winged helix' DNA-binding domain"/>
    <property type="match status" value="1"/>
</dbReference>
<dbReference type="RefSeq" id="WP_390263724.1">
    <property type="nucleotide sequence ID" value="NZ_JBHUGH010000012.1"/>
</dbReference>
<comment type="caution">
    <text evidence="2">The sequence shown here is derived from an EMBL/GenBank/DDBJ whole genome shotgun (WGS) entry which is preliminary data.</text>
</comment>